<sequence>MKKHEIIGLFVLMIISTIYSLNLPEAEVKQITSNPQIKIVVEGKYNQTLTFDKAPTVEAVFKQLNIKNIYGFDDKTVLPTRTVFYIPEGENLISLNKATKEQLMTIKGIGVKTADKIIEYRQKTPFCTIEDITKISGIGQKTYLRIRGLLCL</sequence>
<evidence type="ECO:0000259" key="1">
    <source>
        <dbReference type="SMART" id="SM00278"/>
    </source>
</evidence>
<dbReference type="InterPro" id="IPR003583">
    <property type="entry name" value="Hlx-hairpin-Hlx_DNA-bd_motif"/>
</dbReference>
<dbReference type="Proteomes" id="UP000198558">
    <property type="component" value="Unassembled WGS sequence"/>
</dbReference>
<dbReference type="PANTHER" id="PTHR21180:SF32">
    <property type="entry name" value="ENDONUCLEASE_EXONUCLEASE_PHOSPHATASE FAMILY DOMAIN-CONTAINING PROTEIN 1"/>
    <property type="match status" value="1"/>
</dbReference>
<keyword evidence="4" id="KW-1185">Reference proteome</keyword>
<proteinExistence type="predicted"/>
<dbReference type="Proteomes" id="UP000490821">
    <property type="component" value="Unassembled WGS sequence"/>
</dbReference>
<reference evidence="4" key="1">
    <citation type="submission" date="2016-10" db="EMBL/GenBank/DDBJ databases">
        <authorList>
            <person name="Varghese N."/>
            <person name="Submissions S."/>
        </authorList>
    </citation>
    <scope>NUCLEOTIDE SEQUENCE [LARGE SCALE GENOMIC DNA]</scope>
    <source>
        <strain evidence="4">DSM 1551</strain>
    </source>
</reference>
<accession>A0A1I0FEG4</accession>
<dbReference type="InterPro" id="IPR010994">
    <property type="entry name" value="RuvA_2-like"/>
</dbReference>
<dbReference type="EMBL" id="BLMI01000014">
    <property type="protein sequence ID" value="GFI40004.1"/>
    <property type="molecule type" value="Genomic_DNA"/>
</dbReference>
<dbReference type="Pfam" id="PF12836">
    <property type="entry name" value="HHH_3"/>
    <property type="match status" value="1"/>
</dbReference>
<evidence type="ECO:0000313" key="4">
    <source>
        <dbReference type="Proteomes" id="UP000198558"/>
    </source>
</evidence>
<dbReference type="InterPro" id="IPR051675">
    <property type="entry name" value="Endo/Exo/Phosphatase_dom_1"/>
</dbReference>
<dbReference type="OrthoDB" id="9790239at2"/>
<feature type="domain" description="Helix-hairpin-helix DNA-binding motif class 1" evidence="1">
    <location>
        <begin position="130"/>
        <end position="149"/>
    </location>
</feature>
<organism evidence="3 4">
    <name type="scientific">Thomasclavelia cocleata</name>
    <dbReference type="NCBI Taxonomy" id="69824"/>
    <lineage>
        <taxon>Bacteria</taxon>
        <taxon>Bacillati</taxon>
        <taxon>Bacillota</taxon>
        <taxon>Erysipelotrichia</taxon>
        <taxon>Erysipelotrichales</taxon>
        <taxon>Coprobacillaceae</taxon>
        <taxon>Thomasclavelia</taxon>
    </lineage>
</organism>
<gene>
    <name evidence="2" type="primary">comEA</name>
    <name evidence="2" type="ORF">IMSAGC017_00035</name>
    <name evidence="3" type="ORF">SAMN04489758_11854</name>
</gene>
<feature type="domain" description="Helix-hairpin-helix DNA-binding motif class 1" evidence="1">
    <location>
        <begin position="101"/>
        <end position="120"/>
    </location>
</feature>
<dbReference type="EMBL" id="FOIN01000018">
    <property type="protein sequence ID" value="SET56371.1"/>
    <property type="molecule type" value="Genomic_DNA"/>
</dbReference>
<protein>
    <submittedName>
        <fullName evidence="2">ComE operon protein 1</fullName>
    </submittedName>
    <submittedName>
        <fullName evidence="3">Helix-hairpin-helix motif-containing protein</fullName>
    </submittedName>
</protein>
<reference evidence="3" key="2">
    <citation type="submission" date="2016-10" db="EMBL/GenBank/DDBJ databases">
        <authorList>
            <person name="de Groot N.N."/>
        </authorList>
    </citation>
    <scope>NUCLEOTIDE SEQUENCE [LARGE SCALE GENOMIC DNA]</scope>
    <source>
        <strain evidence="3">DSM 1551</strain>
    </source>
</reference>
<dbReference type="GO" id="GO:0003677">
    <property type="term" value="F:DNA binding"/>
    <property type="evidence" value="ECO:0007669"/>
    <property type="project" value="InterPro"/>
</dbReference>
<evidence type="ECO:0000313" key="3">
    <source>
        <dbReference type="EMBL" id="SET56371.1"/>
    </source>
</evidence>
<dbReference type="AlphaFoldDB" id="A0A1I0FEG4"/>
<dbReference type="RefSeq" id="WP_092354245.1">
    <property type="nucleotide sequence ID" value="NZ_BLMI01000014.1"/>
</dbReference>
<reference evidence="2 5" key="3">
    <citation type="journal article" date="2020" name="Microbiome">
        <title>Single-cell genomics of uncultured bacteria reveals dietary fiber responders in the mouse gut microbiota.</title>
        <authorList>
            <person name="Chijiiwa R."/>
            <person name="Hosokawa M."/>
            <person name="Kogawa M."/>
            <person name="Nishikawa Y."/>
            <person name="Ide K."/>
            <person name="Sakanashi C."/>
            <person name="Takahashi K."/>
            <person name="Takeyama H."/>
        </authorList>
    </citation>
    <scope>NUCLEOTIDE SEQUENCE [LARGE SCALE GENOMIC DNA]</scope>
    <source>
        <strain evidence="2">IMSAGC_017</strain>
    </source>
</reference>
<dbReference type="GO" id="GO:0006281">
    <property type="term" value="P:DNA repair"/>
    <property type="evidence" value="ECO:0007669"/>
    <property type="project" value="InterPro"/>
</dbReference>
<evidence type="ECO:0000313" key="2">
    <source>
        <dbReference type="EMBL" id="GFI40004.1"/>
    </source>
</evidence>
<dbReference type="SMART" id="SM00278">
    <property type="entry name" value="HhH1"/>
    <property type="match status" value="2"/>
</dbReference>
<dbReference type="PANTHER" id="PTHR21180">
    <property type="entry name" value="ENDONUCLEASE/EXONUCLEASE/PHOSPHATASE FAMILY DOMAIN-CONTAINING PROTEIN 1"/>
    <property type="match status" value="1"/>
</dbReference>
<dbReference type="SUPFAM" id="SSF47781">
    <property type="entry name" value="RuvA domain 2-like"/>
    <property type="match status" value="1"/>
</dbReference>
<evidence type="ECO:0000313" key="5">
    <source>
        <dbReference type="Proteomes" id="UP000490821"/>
    </source>
</evidence>
<dbReference type="Gene3D" id="1.10.150.320">
    <property type="entry name" value="Photosystem II 12 kDa extrinsic protein"/>
    <property type="match status" value="1"/>
</dbReference>
<name>A0A1I0FEG4_9FIRM</name>
<dbReference type="GeneID" id="78288594"/>